<feature type="binding site" evidence="6">
    <location>
        <position position="156"/>
    </location>
    <ligand>
        <name>S-adenosyl-L-methionine</name>
        <dbReference type="ChEBI" id="CHEBI:59789"/>
    </ligand>
</feature>
<dbReference type="Gene3D" id="1.10.155.10">
    <property type="entry name" value="Chemotaxis receptor methyltransferase CheR, N-terminal domain"/>
    <property type="match status" value="1"/>
</dbReference>
<dbReference type="PANTHER" id="PTHR24422:SF10">
    <property type="entry name" value="CHEMOTAXIS PROTEIN METHYLTRANSFERASE 2"/>
    <property type="match status" value="1"/>
</dbReference>
<evidence type="ECO:0000256" key="1">
    <source>
        <dbReference type="ARBA" id="ARBA00001541"/>
    </source>
</evidence>
<protein>
    <recommendedName>
        <fullName evidence="5">Chemotaxis protein methyltransferase</fullName>
        <ecNumber evidence="5">2.1.1.80</ecNumber>
    </recommendedName>
</protein>
<gene>
    <name evidence="8" type="ORF">GCM10011380_17350</name>
</gene>
<dbReference type="SUPFAM" id="SSF53335">
    <property type="entry name" value="S-adenosyl-L-methionine-dependent methyltransferases"/>
    <property type="match status" value="1"/>
</dbReference>
<evidence type="ECO:0000313" key="9">
    <source>
        <dbReference type="Proteomes" id="UP000623067"/>
    </source>
</evidence>
<keyword evidence="4 5" id="KW-0949">S-adenosyl-L-methionine</keyword>
<keyword evidence="3 5" id="KW-0808">Transferase</keyword>
<dbReference type="SUPFAM" id="SSF47757">
    <property type="entry name" value="Chemotaxis receptor methyltransferase CheR, N-terminal domain"/>
    <property type="match status" value="1"/>
</dbReference>
<dbReference type="AlphaFoldDB" id="A0A916T497"/>
<evidence type="ECO:0000256" key="3">
    <source>
        <dbReference type="ARBA" id="ARBA00022679"/>
    </source>
</evidence>
<dbReference type="Gene3D" id="3.40.50.150">
    <property type="entry name" value="Vaccinia Virus protein VP39"/>
    <property type="match status" value="1"/>
</dbReference>
<feature type="binding site" evidence="6">
    <location>
        <position position="92"/>
    </location>
    <ligand>
        <name>S-adenosyl-L-methionine</name>
        <dbReference type="ChEBI" id="CHEBI:59789"/>
    </ligand>
</feature>
<dbReference type="InterPro" id="IPR036804">
    <property type="entry name" value="CheR_N_sf"/>
</dbReference>
<dbReference type="PIRSF" id="PIRSF000410">
    <property type="entry name" value="CheR"/>
    <property type="match status" value="1"/>
</dbReference>
<comment type="function">
    <text evidence="5">Methylation of the membrane-bound methyl-accepting chemotaxis proteins (MCP) to form gamma-glutamyl methyl ester residues in MCP.</text>
</comment>
<dbReference type="GO" id="GO:0008983">
    <property type="term" value="F:protein-glutamate O-methyltransferase activity"/>
    <property type="evidence" value="ECO:0007669"/>
    <property type="project" value="UniProtKB-EC"/>
</dbReference>
<name>A0A916T497_9SPHN</name>
<keyword evidence="9" id="KW-1185">Reference proteome</keyword>
<dbReference type="Pfam" id="PF03705">
    <property type="entry name" value="CheR_N"/>
    <property type="match status" value="1"/>
</dbReference>
<dbReference type="GO" id="GO:0032259">
    <property type="term" value="P:methylation"/>
    <property type="evidence" value="ECO:0007669"/>
    <property type="project" value="UniProtKB-KW"/>
</dbReference>
<dbReference type="InterPro" id="IPR022641">
    <property type="entry name" value="CheR_N"/>
</dbReference>
<evidence type="ECO:0000256" key="6">
    <source>
        <dbReference type="PIRSR" id="PIRSR000410-1"/>
    </source>
</evidence>
<dbReference type="EMBL" id="BMIH01000002">
    <property type="protein sequence ID" value="GGB28272.1"/>
    <property type="molecule type" value="Genomic_DNA"/>
</dbReference>
<feature type="binding site" evidence="6">
    <location>
        <begin position="229"/>
        <end position="230"/>
    </location>
    <ligand>
        <name>S-adenosyl-L-methionine</name>
        <dbReference type="ChEBI" id="CHEBI:59789"/>
    </ligand>
</feature>
<sequence>MLSAAATAPARAAPAIPPEDYARFCEFFYRKTGIMFGDNKTYFVERRLLERLAATKSATFRDYFTLVRFQSSGEEMQNLVNAMTVNETYFYREDYQFEALVRHLLPEIARTRAPSDPIRIWSMPCSTGEEPYSIAMQILENWPQADEHAVEILASDIDSRVIAEAKAGLYSARSLHRLSPTLKTRYFAASGDSFRIRPELRGSIDFSVVNIADTFAMRRFRNLDVIFCRNMLIYFDDSSRRQAVEALYDSLRPGGYICLGHSESMSRISSMFRPRKFGATILYQRPLDND</sequence>
<evidence type="ECO:0000256" key="5">
    <source>
        <dbReference type="PIRNR" id="PIRNR000410"/>
    </source>
</evidence>
<evidence type="ECO:0000256" key="2">
    <source>
        <dbReference type="ARBA" id="ARBA00022603"/>
    </source>
</evidence>
<feature type="binding site" evidence="6">
    <location>
        <position position="86"/>
    </location>
    <ligand>
        <name>S-adenosyl-L-methionine</name>
        <dbReference type="ChEBI" id="CHEBI:59789"/>
    </ligand>
</feature>
<evidence type="ECO:0000259" key="7">
    <source>
        <dbReference type="PROSITE" id="PS50123"/>
    </source>
</evidence>
<dbReference type="SMART" id="SM00138">
    <property type="entry name" value="MeTrc"/>
    <property type="match status" value="1"/>
</dbReference>
<feature type="binding site" evidence="6">
    <location>
        <position position="130"/>
    </location>
    <ligand>
        <name>S-adenosyl-L-methionine</name>
        <dbReference type="ChEBI" id="CHEBI:59789"/>
    </ligand>
</feature>
<dbReference type="InterPro" id="IPR026024">
    <property type="entry name" value="Chemotaxis_MeTrfase_CheR"/>
</dbReference>
<keyword evidence="2 5" id="KW-0489">Methyltransferase</keyword>
<dbReference type="PROSITE" id="PS50123">
    <property type="entry name" value="CHER"/>
    <property type="match status" value="1"/>
</dbReference>
<reference evidence="8" key="2">
    <citation type="submission" date="2020-09" db="EMBL/GenBank/DDBJ databases">
        <authorList>
            <person name="Sun Q."/>
            <person name="Zhou Y."/>
        </authorList>
    </citation>
    <scope>NUCLEOTIDE SEQUENCE</scope>
    <source>
        <strain evidence="8">CGMCC 1.15330</strain>
    </source>
</reference>
<dbReference type="EC" id="2.1.1.80" evidence="5"/>
<comment type="catalytic activity">
    <reaction evidence="1 5">
        <text>L-glutamyl-[protein] + S-adenosyl-L-methionine = [protein]-L-glutamate 5-O-methyl ester + S-adenosyl-L-homocysteine</text>
        <dbReference type="Rhea" id="RHEA:24452"/>
        <dbReference type="Rhea" id="RHEA-COMP:10208"/>
        <dbReference type="Rhea" id="RHEA-COMP:10311"/>
        <dbReference type="ChEBI" id="CHEBI:29973"/>
        <dbReference type="ChEBI" id="CHEBI:57856"/>
        <dbReference type="ChEBI" id="CHEBI:59789"/>
        <dbReference type="ChEBI" id="CHEBI:82795"/>
        <dbReference type="EC" id="2.1.1.80"/>
    </reaction>
</comment>
<evidence type="ECO:0000256" key="4">
    <source>
        <dbReference type="ARBA" id="ARBA00022691"/>
    </source>
</evidence>
<dbReference type="InterPro" id="IPR000780">
    <property type="entry name" value="CheR_MeTrfase"/>
</dbReference>
<dbReference type="InterPro" id="IPR029063">
    <property type="entry name" value="SAM-dependent_MTases_sf"/>
</dbReference>
<dbReference type="PANTHER" id="PTHR24422">
    <property type="entry name" value="CHEMOTAXIS PROTEIN METHYLTRANSFERASE"/>
    <property type="match status" value="1"/>
</dbReference>
<proteinExistence type="predicted"/>
<dbReference type="CDD" id="cd02440">
    <property type="entry name" value="AdoMet_MTases"/>
    <property type="match status" value="1"/>
</dbReference>
<dbReference type="Proteomes" id="UP000623067">
    <property type="component" value="Unassembled WGS sequence"/>
</dbReference>
<organism evidence="8 9">
    <name type="scientific">Sphingomonas metalli</name>
    <dbReference type="NCBI Taxonomy" id="1779358"/>
    <lineage>
        <taxon>Bacteria</taxon>
        <taxon>Pseudomonadati</taxon>
        <taxon>Pseudomonadota</taxon>
        <taxon>Alphaproteobacteria</taxon>
        <taxon>Sphingomonadales</taxon>
        <taxon>Sphingomonadaceae</taxon>
        <taxon>Sphingomonas</taxon>
    </lineage>
</organism>
<feature type="binding site" evidence="6">
    <location>
        <position position="88"/>
    </location>
    <ligand>
        <name>S-adenosyl-L-methionine</name>
        <dbReference type="ChEBI" id="CHEBI:59789"/>
    </ligand>
</feature>
<reference evidence="8" key="1">
    <citation type="journal article" date="2014" name="Int. J. Syst. Evol. Microbiol.">
        <title>Complete genome sequence of Corynebacterium casei LMG S-19264T (=DSM 44701T), isolated from a smear-ripened cheese.</title>
        <authorList>
            <consortium name="US DOE Joint Genome Institute (JGI-PGF)"/>
            <person name="Walter F."/>
            <person name="Albersmeier A."/>
            <person name="Kalinowski J."/>
            <person name="Ruckert C."/>
        </authorList>
    </citation>
    <scope>NUCLEOTIDE SEQUENCE</scope>
    <source>
        <strain evidence="8">CGMCC 1.15330</strain>
    </source>
</reference>
<accession>A0A916T497</accession>
<dbReference type="InterPro" id="IPR050903">
    <property type="entry name" value="Bact_Chemotaxis_MeTrfase"/>
</dbReference>
<dbReference type="RefSeq" id="WP_188658334.1">
    <property type="nucleotide sequence ID" value="NZ_BMIH01000002.1"/>
</dbReference>
<dbReference type="PRINTS" id="PR00996">
    <property type="entry name" value="CHERMTFRASE"/>
</dbReference>
<feature type="domain" description="CheR-type methyltransferase" evidence="7">
    <location>
        <begin position="9"/>
        <end position="277"/>
    </location>
</feature>
<comment type="caution">
    <text evidence="8">The sequence shown here is derived from an EMBL/GenBank/DDBJ whole genome shotgun (WGS) entry which is preliminary data.</text>
</comment>
<evidence type="ECO:0000313" key="8">
    <source>
        <dbReference type="EMBL" id="GGB28272.1"/>
    </source>
</evidence>
<dbReference type="Pfam" id="PF01739">
    <property type="entry name" value="CheR"/>
    <property type="match status" value="1"/>
</dbReference>
<dbReference type="InterPro" id="IPR022642">
    <property type="entry name" value="CheR_C"/>
</dbReference>